<proteinExistence type="predicted"/>
<feature type="region of interest" description="Disordered" evidence="1">
    <location>
        <begin position="1"/>
        <end position="44"/>
    </location>
</feature>
<feature type="region of interest" description="Disordered" evidence="1">
    <location>
        <begin position="78"/>
        <end position="121"/>
    </location>
</feature>
<dbReference type="GO" id="GO:0004803">
    <property type="term" value="F:transposase activity"/>
    <property type="evidence" value="ECO:0007669"/>
    <property type="project" value="InterPro"/>
</dbReference>
<gene>
    <name evidence="3" type="ORF">TK0001_2357</name>
</gene>
<evidence type="ECO:0000256" key="1">
    <source>
        <dbReference type="SAM" id="MobiDB-lite"/>
    </source>
</evidence>
<dbReference type="PANTHER" id="PTHR30007:SF0">
    <property type="entry name" value="TRANSPOSASE"/>
    <property type="match status" value="1"/>
</dbReference>
<accession>A0A2N9ANR2</accession>
<organism evidence="3 4">
    <name type="scientific">Methylorubrum extorquens</name>
    <name type="common">Methylobacterium dichloromethanicum</name>
    <name type="synonym">Methylobacterium extorquens</name>
    <dbReference type="NCBI Taxonomy" id="408"/>
    <lineage>
        <taxon>Bacteria</taxon>
        <taxon>Pseudomonadati</taxon>
        <taxon>Pseudomonadota</taxon>
        <taxon>Alphaproteobacteria</taxon>
        <taxon>Hyphomicrobiales</taxon>
        <taxon>Methylobacteriaceae</taxon>
        <taxon>Methylorubrum</taxon>
    </lineage>
</organism>
<dbReference type="EMBL" id="LT962688">
    <property type="protein sequence ID" value="SOR28959.1"/>
    <property type="molecule type" value="Genomic_DNA"/>
</dbReference>
<evidence type="ECO:0000313" key="3">
    <source>
        <dbReference type="EMBL" id="SOR28959.1"/>
    </source>
</evidence>
<feature type="compositionally biased region" description="Low complexity" evidence="1">
    <location>
        <begin position="82"/>
        <end position="102"/>
    </location>
</feature>
<protein>
    <recommendedName>
        <fullName evidence="2">Transposase IS4-like domain-containing protein</fullName>
    </recommendedName>
</protein>
<dbReference type="PANTHER" id="PTHR30007">
    <property type="entry name" value="PHP DOMAIN PROTEIN"/>
    <property type="match status" value="1"/>
</dbReference>
<evidence type="ECO:0000259" key="2">
    <source>
        <dbReference type="Pfam" id="PF01609"/>
    </source>
</evidence>
<dbReference type="Pfam" id="PF01609">
    <property type="entry name" value="DDE_Tnp_1"/>
    <property type="match status" value="1"/>
</dbReference>
<dbReference type="GO" id="GO:0003677">
    <property type="term" value="F:DNA binding"/>
    <property type="evidence" value="ECO:0007669"/>
    <property type="project" value="InterPro"/>
</dbReference>
<feature type="domain" description="Transposase IS4-like" evidence="2">
    <location>
        <begin position="11"/>
        <end position="64"/>
    </location>
</feature>
<dbReference type="GO" id="GO:0006313">
    <property type="term" value="P:DNA transposition"/>
    <property type="evidence" value="ECO:0007669"/>
    <property type="project" value="InterPro"/>
</dbReference>
<evidence type="ECO:0000313" key="4">
    <source>
        <dbReference type="Proteomes" id="UP000233769"/>
    </source>
</evidence>
<reference evidence="4" key="1">
    <citation type="submission" date="2017-10" db="EMBL/GenBank/DDBJ databases">
        <authorList>
            <person name="Regsiter A."/>
            <person name="William W."/>
        </authorList>
    </citation>
    <scope>NUCLEOTIDE SEQUENCE [LARGE SCALE GENOMIC DNA]</scope>
</reference>
<sequence>MLRRAAGRKAEPSAVIHDSRTLRATPESGERAGEDGAKRKQSSKLHMAVDRLGHLLALHVMPANAPMTVPGSIIWPRPCRQPPTTASRSPSSIRAIPAISRPQPREWRGINTRDFPLHRRA</sequence>
<dbReference type="InterPro" id="IPR002559">
    <property type="entry name" value="Transposase_11"/>
</dbReference>
<name>A0A2N9ANR2_METEX</name>
<feature type="compositionally biased region" description="Basic and acidic residues" evidence="1">
    <location>
        <begin position="28"/>
        <end position="38"/>
    </location>
</feature>
<dbReference type="AlphaFoldDB" id="A0A2N9ANR2"/>
<dbReference type="Proteomes" id="UP000233769">
    <property type="component" value="Chromosome tk0001"/>
</dbReference>